<proteinExistence type="inferred from homology"/>
<dbReference type="InterPro" id="IPR003702">
    <property type="entry name" value="ActCoA_hydro_N"/>
</dbReference>
<dbReference type="Pfam" id="PF13336">
    <property type="entry name" value="AcetylCoA_hyd_C"/>
    <property type="match status" value="1"/>
</dbReference>
<evidence type="ECO:0008006" key="7">
    <source>
        <dbReference type="Google" id="ProtNLM"/>
    </source>
</evidence>
<gene>
    <name evidence="5" type="ORF">K0B96_06330</name>
</gene>
<dbReference type="InterPro" id="IPR037171">
    <property type="entry name" value="NagB/RpiA_transferase-like"/>
</dbReference>
<organism evidence="5 6">
    <name type="scientific">Horticoccus luteus</name>
    <dbReference type="NCBI Taxonomy" id="2862869"/>
    <lineage>
        <taxon>Bacteria</taxon>
        <taxon>Pseudomonadati</taxon>
        <taxon>Verrucomicrobiota</taxon>
        <taxon>Opitutia</taxon>
        <taxon>Opitutales</taxon>
        <taxon>Opitutaceae</taxon>
        <taxon>Horticoccus</taxon>
    </lineage>
</organism>
<evidence type="ECO:0000256" key="2">
    <source>
        <dbReference type="ARBA" id="ARBA00022679"/>
    </source>
</evidence>
<name>A0A8F9XL10_9BACT</name>
<dbReference type="PANTHER" id="PTHR21432:SF20">
    <property type="entry name" value="ACETYL-COA HYDROLASE"/>
    <property type="match status" value="1"/>
</dbReference>
<keyword evidence="6" id="KW-1185">Reference proteome</keyword>
<protein>
    <recommendedName>
        <fullName evidence="7">4-hydroxybutyrate CoA-transferase</fullName>
    </recommendedName>
</protein>
<dbReference type="SUPFAM" id="SSF100950">
    <property type="entry name" value="NagB/RpiA/CoA transferase-like"/>
    <property type="match status" value="2"/>
</dbReference>
<evidence type="ECO:0000259" key="3">
    <source>
        <dbReference type="Pfam" id="PF02550"/>
    </source>
</evidence>
<sequence length="444" mass="47489">MKTFAPDWKLRAVPAADAVAVVQSAHRVFLHGACATPTPLVEALSARRDLENVRLYHLHTAGPAPFAAPGRENEFRSVSVFSGGPVRAAIAEGRADFVPIFLSDIPGLFTSRTVPLDVAIVQLSAPDAHGLCSLGTSCDAAKAAVESARYVIAEINERMPRTHGNNIVPLSRVHAFIATDRPLHTHAPEPETPIDARIGELIAGLVDDGSTLQMGIGGIPDAALARMHHKRDLGIHSEMFSDRVVDLFEAGAITNRYKVVGLGRIITSFVNGTQRLFDFIDDNPHVAFYPCDWTNDTSIIRQNPRVVAINSALQIDLTGQVCADSIGHRIYSGIGGQMDFIRGAALSPGGKPIIALPSTAKNGTISRIVTQLAAGAGVVTTRGHVHWIVTEFGAVNLHGKTLRERGEALISIAHPDFRAELQRDLCALRHFPMPSAPGSSSATV</sequence>
<dbReference type="Gene3D" id="3.40.1080.10">
    <property type="entry name" value="Glutaconate Coenzyme A-transferase"/>
    <property type="match status" value="1"/>
</dbReference>
<comment type="similarity">
    <text evidence="1">Belongs to the acetyl-CoA hydrolase/transferase family.</text>
</comment>
<evidence type="ECO:0000313" key="5">
    <source>
        <dbReference type="EMBL" id="QYM80228.1"/>
    </source>
</evidence>
<dbReference type="Proteomes" id="UP000825051">
    <property type="component" value="Chromosome"/>
</dbReference>
<dbReference type="GO" id="GO:0006083">
    <property type="term" value="P:acetate metabolic process"/>
    <property type="evidence" value="ECO:0007669"/>
    <property type="project" value="InterPro"/>
</dbReference>
<feature type="domain" description="Acetyl-CoA hydrolase/transferase C-terminal" evidence="4">
    <location>
        <begin position="272"/>
        <end position="423"/>
    </location>
</feature>
<dbReference type="KEGG" id="ole:K0B96_06330"/>
<dbReference type="InterPro" id="IPR026888">
    <property type="entry name" value="AcetylCoA_hyd_C"/>
</dbReference>
<dbReference type="InterPro" id="IPR046433">
    <property type="entry name" value="ActCoA_hydro"/>
</dbReference>
<keyword evidence="2" id="KW-0808">Transferase</keyword>
<dbReference type="GO" id="GO:0008775">
    <property type="term" value="F:acetate CoA-transferase activity"/>
    <property type="evidence" value="ECO:0007669"/>
    <property type="project" value="InterPro"/>
</dbReference>
<evidence type="ECO:0000259" key="4">
    <source>
        <dbReference type="Pfam" id="PF13336"/>
    </source>
</evidence>
<evidence type="ECO:0000256" key="1">
    <source>
        <dbReference type="ARBA" id="ARBA00009632"/>
    </source>
</evidence>
<feature type="domain" description="Acetyl-CoA hydrolase/transferase N-terminal" evidence="3">
    <location>
        <begin position="21"/>
        <end position="180"/>
    </location>
</feature>
<reference evidence="5" key="1">
    <citation type="submission" date="2021-08" db="EMBL/GenBank/DDBJ databases">
        <title>Genome of a novel bacterium of the phylum Verrucomicrobia, Oleiharenicola sp. KSB-15.</title>
        <authorList>
            <person name="Chung J.-H."/>
            <person name="Ahn J.-H."/>
            <person name="Yoon Y."/>
            <person name="Kim D.-Y."/>
            <person name="An S.-H."/>
            <person name="Park I."/>
            <person name="Yeon J."/>
        </authorList>
    </citation>
    <scope>NUCLEOTIDE SEQUENCE</scope>
    <source>
        <strain evidence="5">KSB-15</strain>
    </source>
</reference>
<dbReference type="AlphaFoldDB" id="A0A8F9XL10"/>
<dbReference type="Gene3D" id="3.40.1080.20">
    <property type="entry name" value="Acetyl-CoA hydrolase/transferase C-terminal domain"/>
    <property type="match status" value="1"/>
</dbReference>
<dbReference type="PANTHER" id="PTHR21432">
    <property type="entry name" value="ACETYL-COA HYDROLASE-RELATED"/>
    <property type="match status" value="1"/>
</dbReference>
<accession>A0A8F9XL10</accession>
<dbReference type="Pfam" id="PF02550">
    <property type="entry name" value="AcetylCoA_hydro"/>
    <property type="match status" value="1"/>
</dbReference>
<dbReference type="EMBL" id="CP080507">
    <property type="protein sequence ID" value="QYM80228.1"/>
    <property type="molecule type" value="Genomic_DNA"/>
</dbReference>
<evidence type="ECO:0000313" key="6">
    <source>
        <dbReference type="Proteomes" id="UP000825051"/>
    </source>
</evidence>
<dbReference type="RefSeq" id="WP_220165114.1">
    <property type="nucleotide sequence ID" value="NZ_CP080507.1"/>
</dbReference>
<dbReference type="InterPro" id="IPR038460">
    <property type="entry name" value="AcetylCoA_hyd_C_sf"/>
</dbReference>
<dbReference type="Gene3D" id="3.30.750.70">
    <property type="entry name" value="4-hydroxybutyrate coenzyme like domains"/>
    <property type="match status" value="1"/>
</dbReference>